<organism evidence="4 5">
    <name type="scientific">Cronobacter condimenti 1330</name>
    <dbReference type="NCBI Taxonomy" id="1073999"/>
    <lineage>
        <taxon>Bacteria</taxon>
        <taxon>Pseudomonadati</taxon>
        <taxon>Pseudomonadota</taxon>
        <taxon>Gammaproteobacteria</taxon>
        <taxon>Enterobacterales</taxon>
        <taxon>Enterobacteriaceae</taxon>
        <taxon>Cronobacter</taxon>
    </lineage>
</organism>
<dbReference type="Gene3D" id="3.30.70.270">
    <property type="match status" value="1"/>
</dbReference>
<dbReference type="InterPro" id="IPR029787">
    <property type="entry name" value="Nucleotide_cyclase"/>
</dbReference>
<feature type="domain" description="MHYT" evidence="3">
    <location>
        <begin position="6"/>
        <end position="199"/>
    </location>
</feature>
<comment type="caution">
    <text evidence="4">The sequence shown here is derived from an EMBL/GenBank/DDBJ whole genome shotgun (WGS) entry which is preliminary data.</text>
</comment>
<dbReference type="eggNOG" id="COG3300">
    <property type="taxonomic scope" value="Bacteria"/>
</dbReference>
<feature type="domain" description="GGDEF" evidence="2">
    <location>
        <begin position="291"/>
        <end position="379"/>
    </location>
</feature>
<dbReference type="SMART" id="SM00267">
    <property type="entry name" value="GGDEF"/>
    <property type="match status" value="1"/>
</dbReference>
<feature type="transmembrane region" description="Helical" evidence="1">
    <location>
        <begin position="137"/>
        <end position="159"/>
    </location>
</feature>
<dbReference type="CDD" id="cd01949">
    <property type="entry name" value="GGDEF"/>
    <property type="match status" value="1"/>
</dbReference>
<dbReference type="PANTHER" id="PTHR35152:SF1">
    <property type="entry name" value="DOMAIN SIGNALLING PROTEIN, PUTATIVE (AFU_ORTHOLOGUE AFUA_5G11310)-RELATED"/>
    <property type="match status" value="1"/>
</dbReference>
<evidence type="ECO:0000259" key="2">
    <source>
        <dbReference type="PROSITE" id="PS50887"/>
    </source>
</evidence>
<evidence type="ECO:0000259" key="3">
    <source>
        <dbReference type="PROSITE" id="PS50924"/>
    </source>
</evidence>
<proteinExistence type="predicted"/>
<evidence type="ECO:0000313" key="4">
    <source>
        <dbReference type="EMBL" id="CCJ72858.1"/>
    </source>
</evidence>
<evidence type="ECO:0000256" key="1">
    <source>
        <dbReference type="PROSITE-ProRule" id="PRU00244"/>
    </source>
</evidence>
<feature type="transmembrane region" description="Helical" evidence="1">
    <location>
        <begin position="213"/>
        <end position="235"/>
    </location>
</feature>
<dbReference type="InterPro" id="IPR043128">
    <property type="entry name" value="Rev_trsase/Diguanyl_cyclase"/>
</dbReference>
<dbReference type="PROSITE" id="PS50924">
    <property type="entry name" value="MHYT"/>
    <property type="match status" value="1"/>
</dbReference>
<sequence>MLVSHYDNVLVVTSFIVAILASSTALNMAGRVTTSTGYVARVWLLGGSVAMGIGIWAMHFIGMLAMSLPVTLSYDPLITAVSLLIAIGSSLFALCLVCGTELTFARLIPGSLVLGCGIAAMHYTGMAALLVEPGIVWAWGWVALSIVIALLASVAALWLTFRLRQDVGHVALMRAGAAIIMGIAIAGMHYTGMLAANFPGHTHATHMGVNTRWLALVVTLVTLAILGITLLVSMFDARLQARTSLLASSLAEANKELAQLALHDTLTRLPNRILLEDRLDQAIHKADREGSRFALMFMDLDGFKAINDAYGHNTGDRLLVAVTERLSVLLKGQFTLARLAGMSLYCLPKPISPTTRRHSPTLWCMRSISHSPSRLMNWW</sequence>
<name>K8A0K8_9ENTR</name>
<dbReference type="Pfam" id="PF03707">
    <property type="entry name" value="MHYT"/>
    <property type="match status" value="3"/>
</dbReference>
<dbReference type="EMBL" id="CAKW01000080">
    <property type="protein sequence ID" value="CCJ72858.1"/>
    <property type="molecule type" value="Genomic_DNA"/>
</dbReference>
<dbReference type="SUPFAM" id="SSF55073">
    <property type="entry name" value="Nucleotide cyclase"/>
    <property type="match status" value="1"/>
</dbReference>
<dbReference type="eggNOG" id="COG5001">
    <property type="taxonomic scope" value="Bacteria"/>
</dbReference>
<dbReference type="Pfam" id="PF00990">
    <property type="entry name" value="GGDEF"/>
    <property type="match status" value="1"/>
</dbReference>
<evidence type="ECO:0000313" key="5">
    <source>
        <dbReference type="Proteomes" id="UP000009340"/>
    </source>
</evidence>
<keyword evidence="1" id="KW-0812">Transmembrane</keyword>
<dbReference type="STRING" id="1073999.AFK62_01860"/>
<keyword evidence="1" id="KW-0472">Membrane</keyword>
<dbReference type="AlphaFoldDB" id="K8A0K8"/>
<gene>
    <name evidence="4" type="ORF">BN137_2227</name>
</gene>
<feature type="transmembrane region" description="Helical" evidence="1">
    <location>
        <begin position="171"/>
        <end position="193"/>
    </location>
</feature>
<protein>
    <submittedName>
        <fullName evidence="4">Uncharacterized protein</fullName>
    </submittedName>
</protein>
<dbReference type="PANTHER" id="PTHR35152">
    <property type="entry name" value="DOMAIN SIGNALLING PROTEIN, PUTATIVE (AFU_ORTHOLOGUE AFUA_5G11310)-RELATED"/>
    <property type="match status" value="1"/>
</dbReference>
<dbReference type="NCBIfam" id="TIGR00254">
    <property type="entry name" value="GGDEF"/>
    <property type="match status" value="1"/>
</dbReference>
<feature type="transmembrane region" description="Helical" evidence="1">
    <location>
        <begin position="77"/>
        <end position="99"/>
    </location>
</feature>
<dbReference type="InterPro" id="IPR000160">
    <property type="entry name" value="GGDEF_dom"/>
</dbReference>
<feature type="transmembrane region" description="Helical" evidence="1">
    <location>
        <begin position="12"/>
        <end position="30"/>
    </location>
</feature>
<dbReference type="PROSITE" id="PS50887">
    <property type="entry name" value="GGDEF"/>
    <property type="match status" value="1"/>
</dbReference>
<dbReference type="GO" id="GO:0016020">
    <property type="term" value="C:membrane"/>
    <property type="evidence" value="ECO:0007669"/>
    <property type="project" value="UniProtKB-UniRule"/>
</dbReference>
<feature type="transmembrane region" description="Helical" evidence="1">
    <location>
        <begin position="111"/>
        <end position="131"/>
    </location>
</feature>
<reference evidence="4" key="1">
    <citation type="submission" date="2012-07" db="EMBL/GenBank/DDBJ databases">
        <authorList>
            <person name="Cummings C."/>
        </authorList>
    </citation>
    <scope>NUCLEOTIDE SEQUENCE</scope>
    <source>
        <strain evidence="4">1330</strain>
    </source>
</reference>
<feature type="transmembrane region" description="Helical" evidence="1">
    <location>
        <begin position="42"/>
        <end position="65"/>
    </location>
</feature>
<keyword evidence="1" id="KW-1133">Transmembrane helix</keyword>
<dbReference type="InterPro" id="IPR005330">
    <property type="entry name" value="MHYT_dom"/>
</dbReference>
<dbReference type="Proteomes" id="UP000009340">
    <property type="component" value="Unassembled WGS sequence"/>
</dbReference>
<accession>K8A0K8</accession>